<accession>A0A158BZ20</accession>
<dbReference type="Proteomes" id="UP000071859">
    <property type="component" value="Unassembled WGS sequence"/>
</dbReference>
<dbReference type="SUPFAM" id="SSF53756">
    <property type="entry name" value="UDP-Glycosyltransferase/glycogen phosphorylase"/>
    <property type="match status" value="1"/>
</dbReference>
<dbReference type="SUPFAM" id="SSF53448">
    <property type="entry name" value="Nucleotide-diphospho-sugar transferases"/>
    <property type="match status" value="1"/>
</dbReference>
<keyword evidence="1" id="KW-0808">Transferase</keyword>
<dbReference type="InterPro" id="IPR003329">
    <property type="entry name" value="Cytidylyl_trans"/>
</dbReference>
<dbReference type="PANTHER" id="PTHR21485">
    <property type="entry name" value="HAD SUPERFAMILY MEMBERS CMAS AND KDSC"/>
    <property type="match status" value="1"/>
</dbReference>
<dbReference type="EC" id="2.7.7.43" evidence="1"/>
<protein>
    <submittedName>
        <fullName evidence="1">N-acylneuraminate cytidylyltransferase</fullName>
        <ecNumber evidence="1">2.7.7.43</ecNumber>
    </submittedName>
</protein>
<dbReference type="Gene3D" id="3.40.50.11190">
    <property type="match status" value="1"/>
</dbReference>
<organism evidence="1 2">
    <name type="scientific">Caballeronia calidae</name>
    <dbReference type="NCBI Taxonomy" id="1777139"/>
    <lineage>
        <taxon>Bacteria</taxon>
        <taxon>Pseudomonadati</taxon>
        <taxon>Pseudomonadota</taxon>
        <taxon>Betaproteobacteria</taxon>
        <taxon>Burkholderiales</taxon>
        <taxon>Burkholderiaceae</taxon>
        <taxon>Caballeronia</taxon>
    </lineage>
</organism>
<evidence type="ECO:0000313" key="2">
    <source>
        <dbReference type="Proteomes" id="UP000071859"/>
    </source>
</evidence>
<dbReference type="RefSeq" id="WP_082883321.1">
    <property type="nucleotide sequence ID" value="NZ_FCOX02000015.1"/>
</dbReference>
<dbReference type="CDD" id="cd02513">
    <property type="entry name" value="CMP-NeuAc_Synthase"/>
    <property type="match status" value="1"/>
</dbReference>
<comment type="caution">
    <text evidence="1">The sequence shown here is derived from an EMBL/GenBank/DDBJ whole genome shotgun (WGS) entry which is preliminary data.</text>
</comment>
<name>A0A158BZ20_9BURK</name>
<dbReference type="PANTHER" id="PTHR21485:SF3">
    <property type="entry name" value="N-ACYLNEURAMINATE CYTIDYLYLTRANSFERASE"/>
    <property type="match status" value="1"/>
</dbReference>
<proteinExistence type="predicted"/>
<dbReference type="GO" id="GO:0008781">
    <property type="term" value="F:N-acylneuraminate cytidylyltransferase activity"/>
    <property type="evidence" value="ECO:0007669"/>
    <property type="project" value="UniProtKB-EC"/>
</dbReference>
<dbReference type="OrthoDB" id="9805604at2"/>
<reference evidence="1" key="1">
    <citation type="submission" date="2016-01" db="EMBL/GenBank/DDBJ databases">
        <authorList>
            <person name="Peeters C."/>
        </authorList>
    </citation>
    <scope>NUCLEOTIDE SEQUENCE</scope>
    <source>
        <strain evidence="1">LMG 29321</strain>
    </source>
</reference>
<dbReference type="Pfam" id="PF02348">
    <property type="entry name" value="CTP_transf_3"/>
    <property type="match status" value="1"/>
</dbReference>
<dbReference type="InterPro" id="IPR050793">
    <property type="entry name" value="CMP-NeuNAc_synthase"/>
</dbReference>
<dbReference type="AlphaFoldDB" id="A0A158BZ20"/>
<evidence type="ECO:0000313" key="1">
    <source>
        <dbReference type="EMBL" id="SAK75348.1"/>
    </source>
</evidence>
<dbReference type="InterPro" id="IPR029044">
    <property type="entry name" value="Nucleotide-diphossugar_trans"/>
</dbReference>
<sequence length="571" mass="62982">MNTCEMTLGRGVRQCASSIAVIPARGGSKGVPRKNLRPLFGMPLIYYAIRACIDSEAFEEVVVTTDDEEIGLIAERFGARVIMRPHGLGQDSVTLDPVIEHAVDVVERMLEKRFDIVMTVQPTSPLVNSDDIRNSLSKFDASGDVDSVLSVVDDRHLCWTRDAGFAIPKYQRRVNRQQLPESYKETGAVIACRRNVLKSGSRIGKRVELAVLPPERSIDIDSDLDFFICEAILARKTVVFPIVGRKELGLGHAYRAVMIASEFVGHEIVFVCENRDELAAEVIRERNYRVVVAADGGLQRAVLDLSPDLVVNDILNTSAAYIKALKEAGAAVVNFEDLGEGALHADVVVNALYPHQDASPKHLIGEQYFCLRDEFIHLPSKKISDEVRRILITFGGVDENDLTSRLLTLCAPFVRERDIQVDIVAGPGYCHGEALSGLIERESLHKHVRWLTSTRKISEFMLAADLALTSGGRTVLELSAVGVPTMVICQNERETTHTFASDANGVVNLGLHSEVTDDVITAAIESLIGSADIRRVMVDKMTTVDLTKGKHRVVSRIFALLKTLEKQHANR</sequence>
<dbReference type="Gene3D" id="3.90.550.10">
    <property type="entry name" value="Spore Coat Polysaccharide Biosynthesis Protein SpsA, Chain A"/>
    <property type="match status" value="1"/>
</dbReference>
<keyword evidence="2" id="KW-1185">Reference proteome</keyword>
<gene>
    <name evidence="1" type="primary">neuA</name>
    <name evidence="1" type="ORF">AWB78_03279</name>
</gene>
<dbReference type="Gene3D" id="3.40.50.2000">
    <property type="entry name" value="Glycogen Phosphorylase B"/>
    <property type="match status" value="1"/>
</dbReference>
<dbReference type="EMBL" id="FCOX02000015">
    <property type="protein sequence ID" value="SAK75348.1"/>
    <property type="molecule type" value="Genomic_DNA"/>
</dbReference>
<keyword evidence="1" id="KW-0548">Nucleotidyltransferase</keyword>